<dbReference type="SUPFAM" id="SSF55961">
    <property type="entry name" value="Bet v1-like"/>
    <property type="match status" value="1"/>
</dbReference>
<dbReference type="Gene3D" id="3.30.530.20">
    <property type="match status" value="1"/>
</dbReference>
<organism evidence="1 2">
    <name type="scientific">Rubrivirga marina</name>
    <dbReference type="NCBI Taxonomy" id="1196024"/>
    <lineage>
        <taxon>Bacteria</taxon>
        <taxon>Pseudomonadati</taxon>
        <taxon>Rhodothermota</taxon>
        <taxon>Rhodothermia</taxon>
        <taxon>Rhodothermales</taxon>
        <taxon>Rubricoccaceae</taxon>
        <taxon>Rubrivirga</taxon>
    </lineage>
</organism>
<dbReference type="Proteomes" id="UP000216339">
    <property type="component" value="Unassembled WGS sequence"/>
</dbReference>
<evidence type="ECO:0000313" key="2">
    <source>
        <dbReference type="Proteomes" id="UP000216339"/>
    </source>
</evidence>
<reference evidence="1 2" key="1">
    <citation type="submission" date="2016-11" db="EMBL/GenBank/DDBJ databases">
        <title>Study of marine rhodopsin-containing bacteria.</title>
        <authorList>
            <person name="Yoshizawa S."/>
            <person name="Kumagai Y."/>
            <person name="Kogure K."/>
        </authorList>
    </citation>
    <scope>NUCLEOTIDE SEQUENCE [LARGE SCALE GENOMIC DNA]</scope>
    <source>
        <strain evidence="1 2">SAORIC-28</strain>
    </source>
</reference>
<protein>
    <recommendedName>
        <fullName evidence="3">Polyketide cyclase</fullName>
    </recommendedName>
</protein>
<dbReference type="InterPro" id="IPR023393">
    <property type="entry name" value="START-like_dom_sf"/>
</dbReference>
<accession>A0A271IZP6</accession>
<evidence type="ECO:0008006" key="3">
    <source>
        <dbReference type="Google" id="ProtNLM"/>
    </source>
</evidence>
<comment type="caution">
    <text evidence="1">The sequence shown here is derived from an EMBL/GenBank/DDBJ whole genome shotgun (WGS) entry which is preliminary data.</text>
</comment>
<name>A0A271IZP6_9BACT</name>
<gene>
    <name evidence="1" type="ORF">BSZ37_05700</name>
</gene>
<dbReference type="EMBL" id="MQWD01000001">
    <property type="protein sequence ID" value="PAP75969.1"/>
    <property type="molecule type" value="Genomic_DNA"/>
</dbReference>
<dbReference type="RefSeq" id="WP_095509613.1">
    <property type="nucleotide sequence ID" value="NZ_MQWD01000001.1"/>
</dbReference>
<dbReference type="InterPro" id="IPR019587">
    <property type="entry name" value="Polyketide_cyclase/dehydratase"/>
</dbReference>
<sequence length="155" mass="16846">MASHSPPPPAVIAFAEAHVDAPPHLVWATEADLKGWPSWNPDVGWVDVAGPVVAGTPFRWLAGGIPIRSVLRAVEPGRRISWAWRAPLGLRAVHVWTFTPEDGGTRVRTVETFDGWFARIASGPLQRTLSVTLRLGVAALREESERRAGGGLVHR</sequence>
<dbReference type="OrthoDB" id="9810827at2"/>
<dbReference type="AlphaFoldDB" id="A0A271IZP6"/>
<proteinExistence type="predicted"/>
<evidence type="ECO:0000313" key="1">
    <source>
        <dbReference type="EMBL" id="PAP75969.1"/>
    </source>
</evidence>
<keyword evidence="2" id="KW-1185">Reference proteome</keyword>
<dbReference type="Pfam" id="PF10604">
    <property type="entry name" value="Polyketide_cyc2"/>
    <property type="match status" value="1"/>
</dbReference>